<dbReference type="AlphaFoldDB" id="A0A914VRM2"/>
<organism evidence="10 11">
    <name type="scientific">Plectus sambesii</name>
    <dbReference type="NCBI Taxonomy" id="2011161"/>
    <lineage>
        <taxon>Eukaryota</taxon>
        <taxon>Metazoa</taxon>
        <taxon>Ecdysozoa</taxon>
        <taxon>Nematoda</taxon>
        <taxon>Chromadorea</taxon>
        <taxon>Plectida</taxon>
        <taxon>Plectina</taxon>
        <taxon>Plectoidea</taxon>
        <taxon>Plectidae</taxon>
        <taxon>Plectus</taxon>
    </lineage>
</organism>
<dbReference type="GO" id="GO:0005739">
    <property type="term" value="C:mitochondrion"/>
    <property type="evidence" value="ECO:0007669"/>
    <property type="project" value="TreeGrafter"/>
</dbReference>
<name>A0A914VRM2_9BILA</name>
<dbReference type="PANTHER" id="PTHR46181:SF3">
    <property type="entry name" value="MITOCHONDRIAL GLYCINE TRANSPORTER"/>
    <property type="match status" value="1"/>
</dbReference>
<dbReference type="InterPro" id="IPR023395">
    <property type="entry name" value="MCP_dom_sf"/>
</dbReference>
<evidence type="ECO:0000256" key="4">
    <source>
        <dbReference type="ARBA" id="ARBA00022692"/>
    </source>
</evidence>
<evidence type="ECO:0000256" key="5">
    <source>
        <dbReference type="ARBA" id="ARBA00022737"/>
    </source>
</evidence>
<dbReference type="GO" id="GO:1904983">
    <property type="term" value="P:glycine import into mitochondrion"/>
    <property type="evidence" value="ECO:0007669"/>
    <property type="project" value="TreeGrafter"/>
</dbReference>
<dbReference type="PANTHER" id="PTHR46181">
    <property type="entry name" value="MITOCHONDRIAL GLYCINE TRANSPORTER"/>
    <property type="match status" value="1"/>
</dbReference>
<evidence type="ECO:0000256" key="9">
    <source>
        <dbReference type="SAM" id="Phobius"/>
    </source>
</evidence>
<dbReference type="PRINTS" id="PR00926">
    <property type="entry name" value="MITOCARRIER"/>
</dbReference>
<dbReference type="GO" id="GO:0015187">
    <property type="term" value="F:glycine transmembrane transporter activity"/>
    <property type="evidence" value="ECO:0007669"/>
    <property type="project" value="TreeGrafter"/>
</dbReference>
<dbReference type="Gene3D" id="1.50.40.10">
    <property type="entry name" value="Mitochondrial carrier domain"/>
    <property type="match status" value="1"/>
</dbReference>
<protein>
    <submittedName>
        <fullName evidence="11">Solute carrier family 25 member 38</fullName>
    </submittedName>
</protein>
<dbReference type="WBParaSite" id="PSAMB.scaffold230size63538.g3739.t1">
    <property type="protein sequence ID" value="PSAMB.scaffold230size63538.g3739.t1"/>
    <property type="gene ID" value="PSAMB.scaffold230size63538.g3739"/>
</dbReference>
<dbReference type="InterPro" id="IPR018108">
    <property type="entry name" value="MCP_transmembrane"/>
</dbReference>
<feature type="transmembrane region" description="Helical" evidence="9">
    <location>
        <begin position="267"/>
        <end position="289"/>
    </location>
</feature>
<accession>A0A914VRM2</accession>
<evidence type="ECO:0000256" key="3">
    <source>
        <dbReference type="ARBA" id="ARBA00022448"/>
    </source>
</evidence>
<dbReference type="GO" id="GO:0016020">
    <property type="term" value="C:membrane"/>
    <property type="evidence" value="ECO:0007669"/>
    <property type="project" value="UniProtKB-SubCell"/>
</dbReference>
<reference evidence="11" key="1">
    <citation type="submission" date="2022-11" db="UniProtKB">
        <authorList>
            <consortium name="WormBaseParasite"/>
        </authorList>
    </citation>
    <scope>IDENTIFICATION</scope>
</reference>
<evidence type="ECO:0000256" key="6">
    <source>
        <dbReference type="ARBA" id="ARBA00023136"/>
    </source>
</evidence>
<evidence type="ECO:0000313" key="10">
    <source>
        <dbReference type="Proteomes" id="UP000887566"/>
    </source>
</evidence>
<keyword evidence="4 7" id="KW-0812">Transmembrane</keyword>
<feature type="repeat" description="Solcar" evidence="7">
    <location>
        <begin position="134"/>
        <end position="218"/>
    </location>
</feature>
<dbReference type="PROSITE" id="PS50920">
    <property type="entry name" value="SOLCAR"/>
    <property type="match status" value="3"/>
</dbReference>
<dbReference type="Pfam" id="PF00153">
    <property type="entry name" value="Mito_carr"/>
    <property type="match status" value="3"/>
</dbReference>
<dbReference type="InterPro" id="IPR002067">
    <property type="entry name" value="MCP"/>
</dbReference>
<feature type="repeat" description="Solcar" evidence="7">
    <location>
        <begin position="228"/>
        <end position="312"/>
    </location>
</feature>
<sequence length="316" mass="35592">MASGSDRWSKLGKSVCFGAVSGATSSLLLQPFDRIKTESDRWSKLGKSVCFGAVSGATSSLLLQPFDRIKTAMQDPSSVRRSFTHTARFVISRDGVAGLWRGLTPSMLRVVPGVALYLGSVEWFHVFVMDERPASSAQNFLFGVVARTFAEIVLMPATVLKTRFESHFYRDKNFRQLITAVFKQDGYRGFFTGMVPSILRDAPFAGIYLTCYRKQLSLLPPDVIESRWEPMWRFACGCSAGLIACAVTQPFDVVKTHMQLFPSKYRSFPVVCATLFKESGLSIFFLGFLPRAMRRTSMAALNWTLFDEMRRRTRKK</sequence>
<keyword evidence="5" id="KW-0677">Repeat</keyword>
<evidence type="ECO:0000256" key="8">
    <source>
        <dbReference type="RuleBase" id="RU000488"/>
    </source>
</evidence>
<dbReference type="Proteomes" id="UP000887566">
    <property type="component" value="Unplaced"/>
</dbReference>
<feature type="repeat" description="Solcar" evidence="7">
    <location>
        <begin position="43"/>
        <end position="127"/>
    </location>
</feature>
<keyword evidence="10" id="KW-1185">Reference proteome</keyword>
<comment type="subcellular location">
    <subcellularLocation>
        <location evidence="1">Membrane</location>
        <topology evidence="1">Multi-pass membrane protein</topology>
    </subcellularLocation>
</comment>
<evidence type="ECO:0000256" key="2">
    <source>
        <dbReference type="ARBA" id="ARBA00006375"/>
    </source>
</evidence>
<dbReference type="SUPFAM" id="SSF103506">
    <property type="entry name" value="Mitochondrial carrier"/>
    <property type="match status" value="1"/>
</dbReference>
<keyword evidence="6 7" id="KW-0472">Membrane</keyword>
<keyword evidence="3 8" id="KW-0813">Transport</keyword>
<evidence type="ECO:0000313" key="11">
    <source>
        <dbReference type="WBParaSite" id="PSAMB.scaffold230size63538.g3739.t1"/>
    </source>
</evidence>
<evidence type="ECO:0000256" key="7">
    <source>
        <dbReference type="PROSITE-ProRule" id="PRU00282"/>
    </source>
</evidence>
<evidence type="ECO:0000256" key="1">
    <source>
        <dbReference type="ARBA" id="ARBA00004141"/>
    </source>
</evidence>
<comment type="similarity">
    <text evidence="2 8">Belongs to the mitochondrial carrier (TC 2.A.29) family.</text>
</comment>
<proteinExistence type="inferred from homology"/>
<keyword evidence="9" id="KW-1133">Transmembrane helix</keyword>